<dbReference type="EMBL" id="SOAW01000002">
    <property type="protein sequence ID" value="TDT30839.1"/>
    <property type="molecule type" value="Genomic_DNA"/>
</dbReference>
<gene>
    <name evidence="2" type="ORF">CLV29_2245</name>
</gene>
<evidence type="ECO:0000313" key="2">
    <source>
        <dbReference type="EMBL" id="TDT30839.1"/>
    </source>
</evidence>
<evidence type="ECO:0000313" key="3">
    <source>
        <dbReference type="Proteomes" id="UP000295371"/>
    </source>
</evidence>
<comment type="caution">
    <text evidence="2">The sequence shown here is derived from an EMBL/GenBank/DDBJ whole genome shotgun (WGS) entry which is preliminary data.</text>
</comment>
<feature type="transmembrane region" description="Helical" evidence="1">
    <location>
        <begin position="128"/>
        <end position="153"/>
    </location>
</feature>
<accession>A0A4R7J3C6</accession>
<dbReference type="OrthoDB" id="4570818at2"/>
<keyword evidence="3" id="KW-1185">Reference proteome</keyword>
<keyword evidence="1" id="KW-1133">Transmembrane helix</keyword>
<keyword evidence="1" id="KW-0472">Membrane</keyword>
<sequence length="154" mass="15751">MIESIQQFMSTVPEIIQVLVVAGVGAIPFLESHGASALGVIAGLPLAVAIIVAAIGNFICTGLLVVGAGKARGSFDQKRVSTPRQLKIKKLVDRFGVPGVGLIGQMVVPNQFTAPALVGLGASTTKVLIWQGIGIIVWAIVFGILASLGVAVLA</sequence>
<reference evidence="2 3" key="1">
    <citation type="submission" date="2019-03" db="EMBL/GenBank/DDBJ databases">
        <title>Genomic Encyclopedia of Archaeal and Bacterial Type Strains, Phase II (KMG-II): from individual species to whole genera.</title>
        <authorList>
            <person name="Goeker M."/>
        </authorList>
    </citation>
    <scope>NUCLEOTIDE SEQUENCE [LARGE SCALE GENOMIC DNA]</scope>
    <source>
        <strain evidence="2 3">DSM 24323</strain>
    </source>
</reference>
<feature type="transmembrane region" description="Helical" evidence="1">
    <location>
        <begin position="91"/>
        <end position="108"/>
    </location>
</feature>
<feature type="transmembrane region" description="Helical" evidence="1">
    <location>
        <begin position="12"/>
        <end position="30"/>
    </location>
</feature>
<keyword evidence="1" id="KW-0812">Transmembrane</keyword>
<organism evidence="2 3">
    <name type="scientific">Naumannella halotolerans</name>
    <dbReference type="NCBI Taxonomy" id="993414"/>
    <lineage>
        <taxon>Bacteria</taxon>
        <taxon>Bacillati</taxon>
        <taxon>Actinomycetota</taxon>
        <taxon>Actinomycetes</taxon>
        <taxon>Propionibacteriales</taxon>
        <taxon>Propionibacteriaceae</taxon>
        <taxon>Naumannella</taxon>
    </lineage>
</organism>
<evidence type="ECO:0008006" key="4">
    <source>
        <dbReference type="Google" id="ProtNLM"/>
    </source>
</evidence>
<dbReference type="AlphaFoldDB" id="A0A4R7J3C6"/>
<proteinExistence type="predicted"/>
<protein>
    <recommendedName>
        <fullName evidence="4">Small multidrug efflux protein</fullName>
    </recommendedName>
</protein>
<name>A0A4R7J3C6_9ACTN</name>
<dbReference type="Proteomes" id="UP000295371">
    <property type="component" value="Unassembled WGS sequence"/>
</dbReference>
<evidence type="ECO:0000256" key="1">
    <source>
        <dbReference type="SAM" id="Phobius"/>
    </source>
</evidence>
<feature type="transmembrane region" description="Helical" evidence="1">
    <location>
        <begin position="42"/>
        <end position="70"/>
    </location>
</feature>
<dbReference type="RefSeq" id="WP_133755190.1">
    <property type="nucleotide sequence ID" value="NZ_CP171129.1"/>
</dbReference>